<dbReference type="AlphaFoldDB" id="A0A1B6FWT7"/>
<feature type="region of interest" description="Disordered" evidence="1">
    <location>
        <begin position="185"/>
        <end position="224"/>
    </location>
</feature>
<name>A0A1B6FWT7_9HEMI</name>
<proteinExistence type="predicted"/>
<dbReference type="EMBL" id="GECZ01015102">
    <property type="protein sequence ID" value="JAS54667.1"/>
    <property type="molecule type" value="Transcribed_RNA"/>
</dbReference>
<protein>
    <submittedName>
        <fullName evidence="2">Uncharacterized protein</fullName>
    </submittedName>
</protein>
<accession>A0A1B6FWT7</accession>
<reference evidence="2" key="1">
    <citation type="submission" date="2015-11" db="EMBL/GenBank/DDBJ databases">
        <title>De novo transcriptome assembly of four potential Pierce s Disease insect vectors from Arizona vineyards.</title>
        <authorList>
            <person name="Tassone E.E."/>
        </authorList>
    </citation>
    <scope>NUCLEOTIDE SEQUENCE</scope>
</reference>
<evidence type="ECO:0000313" key="2">
    <source>
        <dbReference type="EMBL" id="JAS54667.1"/>
    </source>
</evidence>
<organism evidence="2">
    <name type="scientific">Cuerna arida</name>
    <dbReference type="NCBI Taxonomy" id="1464854"/>
    <lineage>
        <taxon>Eukaryota</taxon>
        <taxon>Metazoa</taxon>
        <taxon>Ecdysozoa</taxon>
        <taxon>Arthropoda</taxon>
        <taxon>Hexapoda</taxon>
        <taxon>Insecta</taxon>
        <taxon>Pterygota</taxon>
        <taxon>Neoptera</taxon>
        <taxon>Paraneoptera</taxon>
        <taxon>Hemiptera</taxon>
        <taxon>Auchenorrhyncha</taxon>
        <taxon>Membracoidea</taxon>
        <taxon>Cicadellidae</taxon>
        <taxon>Cicadellinae</taxon>
        <taxon>Proconiini</taxon>
        <taxon>Cuerna</taxon>
    </lineage>
</organism>
<gene>
    <name evidence="2" type="ORF">g.19915</name>
</gene>
<sequence>MMPCSMGYLRVRIPLLDWSPLPTTQPIMKCLIVLALAAMAQASPIYLADTPEVAAAKAAHFAEVAKAAVAVGAPAYYPYLGYSSYGIPAITPEGFVADTPEVAAAKAAHFAEKAKAAAAAAAPVAPVVSAAPYYAYPYAYPLPTGGYTGPLAIPVVTPEGYLADTPEVAAAKAAHFAELAKAQAQDQSVPKLELAPWPTRRSERPWQRQLRGCQPGIPQGSQRG</sequence>
<evidence type="ECO:0000256" key="1">
    <source>
        <dbReference type="SAM" id="MobiDB-lite"/>
    </source>
</evidence>